<evidence type="ECO:0000256" key="1">
    <source>
        <dbReference type="ARBA" id="ARBA00004651"/>
    </source>
</evidence>
<name>A0ABQ4I328_9ACTN</name>
<comment type="subcellular location">
    <subcellularLocation>
        <location evidence="1">Cell membrane</location>
        <topology evidence="1">Multi-pass membrane protein</topology>
    </subcellularLocation>
</comment>
<keyword evidence="3" id="KW-1003">Cell membrane</keyword>
<dbReference type="SUPFAM" id="SSF82866">
    <property type="entry name" value="Multidrug efflux transporter AcrB transmembrane domain"/>
    <property type="match status" value="2"/>
</dbReference>
<evidence type="ECO:0000256" key="2">
    <source>
        <dbReference type="ARBA" id="ARBA00010157"/>
    </source>
</evidence>
<sequence length="702" mass="72853">MSRLLERVGRGSVRRPWPTVLVWAVLIVAFLGLAGAAGGTTRDNYDVPGTSSQAGTNLLREKFSALSGTEARIVLHRDGGTIDPALTGQISEHLRAVPDVGFVGPARPSADGDTALIELRYTVPVTDLGPESIDHLLEAANPATEAGVTVELAGQVPEQKVEGGSVGEAAGLMAALVILVMAFGSVLAAGLPILVALAGLGVGLAGVLLVASVAEVGTSSPTGAAMIGLGVGIDYALLIITRHIDGLRAGLTPVEAAVRATVTAGRSVLVAGTIVLLSLAGLFLSGLAAFQSFGYSTMIMVVAMLLAAVTLVPALSVVCGQKLLSRRARERPTDRATLTGRWAAAVGRRPLPAALSALAVLLLLAAPALNMRTWPQDAGSQSTDNTVRRAYDLIVAEYGPGAYAPLAVIVDLAQTDAAALPTLVQDLSARPEIAQVGDPVLAQDRGAALIAVEPGFAPHDERTPALVDTLRTEVLPPGAQITGTTAVFADIADLLAERLWLVVGAVVAVSLLFLIVVFRSLVVPLKAALINLLSVGAAYGALTMVFQLGWGHRLVGIDHAVPVSTWVPLLLFAALFGLSMDYEVFLLSRIREEWLRTGDARGSVVDGLAATGRVITSAALIMVVVFAGFITTGDIVLKMIGFGLAVAVAVDATLIRMVLVPATMTLFGSANWWLPGWLDRLLPQVRLEATPDEQPQPVPSAV</sequence>
<feature type="transmembrane region" description="Helical" evidence="7">
    <location>
        <begin position="351"/>
        <end position="369"/>
    </location>
</feature>
<feature type="transmembrane region" description="Helical" evidence="7">
    <location>
        <begin position="194"/>
        <end position="214"/>
    </location>
</feature>
<protein>
    <submittedName>
        <fullName evidence="9">Membrane protein</fullName>
    </submittedName>
</protein>
<reference evidence="9 10" key="1">
    <citation type="submission" date="2021-01" db="EMBL/GenBank/DDBJ databases">
        <title>Whole genome shotgun sequence of Verrucosispora andamanensis NBRC 109075.</title>
        <authorList>
            <person name="Komaki H."/>
            <person name="Tamura T."/>
        </authorList>
    </citation>
    <scope>NUCLEOTIDE SEQUENCE [LARGE SCALE GENOMIC DNA]</scope>
    <source>
        <strain evidence="9 10">NBRC 109075</strain>
    </source>
</reference>
<dbReference type="InterPro" id="IPR050545">
    <property type="entry name" value="Mycobact_MmpL"/>
</dbReference>
<keyword evidence="5 7" id="KW-1133">Transmembrane helix</keyword>
<feature type="transmembrane region" description="Helical" evidence="7">
    <location>
        <begin position="295"/>
        <end position="319"/>
    </location>
</feature>
<comment type="similarity">
    <text evidence="2">Belongs to the resistance-nodulation-cell division (RND) (TC 2.A.6) family. MmpL subfamily.</text>
</comment>
<evidence type="ECO:0000313" key="10">
    <source>
        <dbReference type="Proteomes" id="UP000647017"/>
    </source>
</evidence>
<proteinExistence type="inferred from homology"/>
<evidence type="ECO:0000256" key="4">
    <source>
        <dbReference type="ARBA" id="ARBA00022692"/>
    </source>
</evidence>
<evidence type="ECO:0000256" key="7">
    <source>
        <dbReference type="SAM" id="Phobius"/>
    </source>
</evidence>
<dbReference type="RefSeq" id="WP_204013582.1">
    <property type="nucleotide sequence ID" value="NZ_BOOZ01000048.1"/>
</dbReference>
<keyword evidence="4 7" id="KW-0812">Transmembrane</keyword>
<feature type="transmembrane region" description="Helical" evidence="7">
    <location>
        <begin position="566"/>
        <end position="587"/>
    </location>
</feature>
<dbReference type="Proteomes" id="UP000647017">
    <property type="component" value="Unassembled WGS sequence"/>
</dbReference>
<feature type="transmembrane region" description="Helical" evidence="7">
    <location>
        <begin position="608"/>
        <end position="630"/>
    </location>
</feature>
<dbReference type="Pfam" id="PF03176">
    <property type="entry name" value="MMPL"/>
    <property type="match status" value="2"/>
</dbReference>
<evidence type="ECO:0000256" key="5">
    <source>
        <dbReference type="ARBA" id="ARBA00022989"/>
    </source>
</evidence>
<organism evidence="9 10">
    <name type="scientific">Micromonospora andamanensis</name>
    <dbReference type="NCBI Taxonomy" id="1287068"/>
    <lineage>
        <taxon>Bacteria</taxon>
        <taxon>Bacillati</taxon>
        <taxon>Actinomycetota</taxon>
        <taxon>Actinomycetes</taxon>
        <taxon>Micromonosporales</taxon>
        <taxon>Micromonosporaceae</taxon>
        <taxon>Micromonospora</taxon>
    </lineage>
</organism>
<accession>A0ABQ4I328</accession>
<gene>
    <name evidence="9" type="ORF">Van01_55060</name>
</gene>
<feature type="transmembrane region" description="Helical" evidence="7">
    <location>
        <begin position="220"/>
        <end position="240"/>
    </location>
</feature>
<feature type="domain" description="Membrane transport protein MMPL" evidence="8">
    <location>
        <begin position="415"/>
        <end position="673"/>
    </location>
</feature>
<dbReference type="EMBL" id="BOOZ01000048">
    <property type="protein sequence ID" value="GIJ12292.1"/>
    <property type="molecule type" value="Genomic_DNA"/>
</dbReference>
<feature type="domain" description="Membrane transport protein MMPL" evidence="8">
    <location>
        <begin position="104"/>
        <end position="352"/>
    </location>
</feature>
<evidence type="ECO:0000259" key="8">
    <source>
        <dbReference type="Pfam" id="PF03176"/>
    </source>
</evidence>
<keyword evidence="10" id="KW-1185">Reference proteome</keyword>
<feature type="transmembrane region" description="Helical" evidence="7">
    <location>
        <begin position="169"/>
        <end position="187"/>
    </location>
</feature>
<dbReference type="Gene3D" id="1.20.1640.10">
    <property type="entry name" value="Multidrug efflux transporter AcrB transmembrane domain"/>
    <property type="match status" value="2"/>
</dbReference>
<comment type="caution">
    <text evidence="9">The sequence shown here is derived from an EMBL/GenBank/DDBJ whole genome shotgun (WGS) entry which is preliminary data.</text>
</comment>
<dbReference type="PANTHER" id="PTHR33406">
    <property type="entry name" value="MEMBRANE PROTEIN MJ1562-RELATED"/>
    <property type="match status" value="1"/>
</dbReference>
<keyword evidence="6 7" id="KW-0472">Membrane</keyword>
<feature type="transmembrane region" description="Helical" evidence="7">
    <location>
        <begin position="268"/>
        <end position="289"/>
    </location>
</feature>
<evidence type="ECO:0000313" key="9">
    <source>
        <dbReference type="EMBL" id="GIJ12292.1"/>
    </source>
</evidence>
<evidence type="ECO:0000256" key="3">
    <source>
        <dbReference type="ARBA" id="ARBA00022475"/>
    </source>
</evidence>
<dbReference type="PANTHER" id="PTHR33406:SF11">
    <property type="entry name" value="MEMBRANE PROTEIN SCO6666-RELATED"/>
    <property type="match status" value="1"/>
</dbReference>
<evidence type="ECO:0000256" key="6">
    <source>
        <dbReference type="ARBA" id="ARBA00023136"/>
    </source>
</evidence>
<dbReference type="InterPro" id="IPR004869">
    <property type="entry name" value="MMPL_dom"/>
</dbReference>
<feature type="transmembrane region" description="Helical" evidence="7">
    <location>
        <begin position="499"/>
        <end position="521"/>
    </location>
</feature>
<feature type="transmembrane region" description="Helical" evidence="7">
    <location>
        <begin position="528"/>
        <end position="546"/>
    </location>
</feature>